<keyword evidence="2" id="KW-1185">Reference proteome</keyword>
<evidence type="ECO:0000313" key="1">
    <source>
        <dbReference type="EMBL" id="KAK6507826.1"/>
    </source>
</evidence>
<organism evidence="1 2">
    <name type="scientific">Arthrobotrys musiformis</name>
    <dbReference type="NCBI Taxonomy" id="47236"/>
    <lineage>
        <taxon>Eukaryota</taxon>
        <taxon>Fungi</taxon>
        <taxon>Dikarya</taxon>
        <taxon>Ascomycota</taxon>
        <taxon>Pezizomycotina</taxon>
        <taxon>Orbiliomycetes</taxon>
        <taxon>Orbiliales</taxon>
        <taxon>Orbiliaceae</taxon>
        <taxon>Arthrobotrys</taxon>
    </lineage>
</organism>
<dbReference type="Proteomes" id="UP001370758">
    <property type="component" value="Unassembled WGS sequence"/>
</dbReference>
<gene>
    <name evidence="1" type="ORF">TWF481_006247</name>
</gene>
<name>A0AAV9WH46_9PEZI</name>
<dbReference type="AlphaFoldDB" id="A0AAV9WH46"/>
<comment type="caution">
    <text evidence="1">The sequence shown here is derived from an EMBL/GenBank/DDBJ whole genome shotgun (WGS) entry which is preliminary data.</text>
</comment>
<accession>A0AAV9WH46</accession>
<proteinExistence type="predicted"/>
<evidence type="ECO:0000313" key="2">
    <source>
        <dbReference type="Proteomes" id="UP001370758"/>
    </source>
</evidence>
<protein>
    <submittedName>
        <fullName evidence="1">Uncharacterized protein</fullName>
    </submittedName>
</protein>
<reference evidence="1 2" key="1">
    <citation type="submission" date="2023-08" db="EMBL/GenBank/DDBJ databases">
        <authorList>
            <person name="Palmer J.M."/>
        </authorList>
    </citation>
    <scope>NUCLEOTIDE SEQUENCE [LARGE SCALE GENOMIC DNA]</scope>
    <source>
        <strain evidence="1 2">TWF481</strain>
    </source>
</reference>
<sequence>MDTRETLSDGDGNGSLFQAQAVVKPVGFHFSRFNSQENLDNFSIAIGLVSLMVERDPLCFTALQISSTNFLAFVSHYPRSVFQPKEGIIYRNVLQAMNREDRKAYFDSNALFKPIFSCMENLETLILEAPSNYYYRNDDWWYQDMGEAEMIGGKSPGTVFYPLERLYQRLSTIPRLTTVHIALPVQQGVFLADDADILNMIMKAVPNLKALTISEVPPRTSCDLEKVDFTTAPYLQSLEILCLKTPSSGDESWKSLYPNAVGFEVTTPATVNISKISANLKKFSFQRDFNVLNIRLLVGNEILGSGVSQDEFWWNTVRKLHSWKTGPARNVVYSSEEFCHVWDPFHQYPCFPENNYSDMFQLDDLYIL</sequence>
<dbReference type="EMBL" id="JAVHJL010000003">
    <property type="protein sequence ID" value="KAK6507826.1"/>
    <property type="molecule type" value="Genomic_DNA"/>
</dbReference>